<dbReference type="InterPro" id="IPR014743">
    <property type="entry name" value="Cl-channel_core"/>
</dbReference>
<dbReference type="EMBL" id="HBFR01042357">
    <property type="protein sequence ID" value="CAD8903754.1"/>
    <property type="molecule type" value="Transcribed_RNA"/>
</dbReference>
<feature type="region of interest" description="Disordered" evidence="5">
    <location>
        <begin position="545"/>
        <end position="629"/>
    </location>
</feature>
<proteinExistence type="predicted"/>
<feature type="transmembrane region" description="Helical" evidence="6">
    <location>
        <begin position="342"/>
        <end position="365"/>
    </location>
</feature>
<feature type="transmembrane region" description="Helical" evidence="6">
    <location>
        <begin position="161"/>
        <end position="184"/>
    </location>
</feature>
<feature type="transmembrane region" description="Helical" evidence="6">
    <location>
        <begin position="87"/>
        <end position="112"/>
    </location>
</feature>
<feature type="compositionally biased region" description="Polar residues" evidence="5">
    <location>
        <begin position="579"/>
        <end position="599"/>
    </location>
</feature>
<dbReference type="PANTHER" id="PTHR43427">
    <property type="entry name" value="CHLORIDE CHANNEL PROTEIN CLC-E"/>
    <property type="match status" value="1"/>
</dbReference>
<dbReference type="AlphaFoldDB" id="A0A7S1G1U8"/>
<feature type="compositionally biased region" description="Low complexity" evidence="5">
    <location>
        <begin position="620"/>
        <end position="629"/>
    </location>
</feature>
<dbReference type="InterPro" id="IPR001807">
    <property type="entry name" value="ClC"/>
</dbReference>
<feature type="region of interest" description="Disordered" evidence="5">
    <location>
        <begin position="651"/>
        <end position="674"/>
    </location>
</feature>
<dbReference type="CDD" id="cd00400">
    <property type="entry name" value="Voltage_gated_ClC"/>
    <property type="match status" value="1"/>
</dbReference>
<feature type="compositionally biased region" description="Polar residues" evidence="5">
    <location>
        <begin position="607"/>
        <end position="619"/>
    </location>
</feature>
<keyword evidence="3 6" id="KW-1133">Transmembrane helix</keyword>
<feature type="transmembrane region" description="Helical" evidence="6">
    <location>
        <begin position="385"/>
        <end position="414"/>
    </location>
</feature>
<comment type="subcellular location">
    <subcellularLocation>
        <location evidence="1">Membrane</location>
        <topology evidence="1">Multi-pass membrane protein</topology>
    </subcellularLocation>
</comment>
<dbReference type="Gene3D" id="1.10.3080.10">
    <property type="entry name" value="Clc chloride channel"/>
    <property type="match status" value="2"/>
</dbReference>
<dbReference type="GO" id="GO:0016020">
    <property type="term" value="C:membrane"/>
    <property type="evidence" value="ECO:0007669"/>
    <property type="project" value="UniProtKB-SubCell"/>
</dbReference>
<keyword evidence="4 6" id="KW-0472">Membrane</keyword>
<dbReference type="InterPro" id="IPR050368">
    <property type="entry name" value="ClC-type_chloride_channel"/>
</dbReference>
<evidence type="ECO:0000313" key="7">
    <source>
        <dbReference type="EMBL" id="CAD8903754.1"/>
    </source>
</evidence>
<evidence type="ECO:0000256" key="3">
    <source>
        <dbReference type="ARBA" id="ARBA00022989"/>
    </source>
</evidence>
<feature type="transmembrane region" description="Helical" evidence="6">
    <location>
        <begin position="258"/>
        <end position="277"/>
    </location>
</feature>
<name>A0A7S1G1U8_9STRA</name>
<dbReference type="Pfam" id="PF00654">
    <property type="entry name" value="Voltage_CLC"/>
    <property type="match status" value="2"/>
</dbReference>
<evidence type="ECO:0000256" key="1">
    <source>
        <dbReference type="ARBA" id="ARBA00004141"/>
    </source>
</evidence>
<accession>A0A7S1G1U8</accession>
<feature type="transmembrane region" description="Helical" evidence="6">
    <location>
        <begin position="434"/>
        <end position="458"/>
    </location>
</feature>
<keyword evidence="2 6" id="KW-0812">Transmembrane</keyword>
<dbReference type="PANTHER" id="PTHR43427:SF12">
    <property type="entry name" value="CHLORIDE TRANSPORTER"/>
    <property type="match status" value="1"/>
</dbReference>
<feature type="compositionally biased region" description="Basic and acidic residues" evidence="5">
    <location>
        <begin position="496"/>
        <end position="510"/>
    </location>
</feature>
<feature type="region of interest" description="Disordered" evidence="5">
    <location>
        <begin position="710"/>
        <end position="732"/>
    </location>
</feature>
<evidence type="ECO:0000256" key="5">
    <source>
        <dbReference type="SAM" id="MobiDB-lite"/>
    </source>
</evidence>
<feature type="compositionally biased region" description="Polar residues" evidence="5">
    <location>
        <begin position="545"/>
        <end position="565"/>
    </location>
</feature>
<dbReference type="GO" id="GO:0015108">
    <property type="term" value="F:chloride transmembrane transporter activity"/>
    <property type="evidence" value="ECO:0007669"/>
    <property type="project" value="InterPro"/>
</dbReference>
<sequence>MPTIFGGILSYVCAVLKPMPGQNEWITGLHTIGILEPDTFLQIFIISTLGMASGLSLGPELPLIITAGQVGSWVGLWTHQSILNCRILNLTCASAAIGAFFGFPMSGALFVLEVPHTHGLQFFEALSPATLASIVAVIVHKCLLDDTLDGYFNYPFLNENLPFHIILNAIVYGVFGWCVGHIYLRVVLYLKGAVHEWFHEPHHDHSHEDEINDQAHLEGVDAHEKLLLVGKPSILVKPKNNLLGNIKEIYVKDEPKRAALAGTIAGFVTGIICMHIPHTLFWGEAQLQNLIDRGHTPLPVFGKPGSITEDMVAWGYCNRPGFTIKCSGTIAVAKLFTTGLSLGTGIIGGHFWAPLFTAAAAAWFFNDFVTEFIPNAQALHQFPCVGLLCIMGSAHVVIYRAHMAIMLILTLTISNFQGGVDEGNIEPSMSDYSAVLPLLVIACYVSVILCKISDVLFYNQQRPRGDLLAIPEVLCEPKKKGDPIFPYHQQPLSFDHESHESGQYVEHDDSTDSSGVADPSVNRSESPIGYRFKKEWENREVSIINSSQSPDNGSQHTPSHNPQSLHRSRVVHSSHNIKNHSPLSNLSLNDNYNESNVTPSPEGRSQHVPTHNLQIPKTNSSSPSHTSGSFRIHRASMSLDSNAFMQKLSKINTPNSHSSARNKNFTRSSSNESLDCSHSLDSLGVVQAYGEIKVAHPPITEQAFYRRSTRKLPTLPSGRHHKRLSSMGSFNSVNSRDLYQSNSAIDSDGILVPSPRARRRVRSDTIE</sequence>
<protein>
    <recommendedName>
        <fullName evidence="8">Chloride channel protein</fullName>
    </recommendedName>
</protein>
<evidence type="ECO:0000256" key="6">
    <source>
        <dbReference type="SAM" id="Phobius"/>
    </source>
</evidence>
<evidence type="ECO:0000256" key="2">
    <source>
        <dbReference type="ARBA" id="ARBA00022692"/>
    </source>
</evidence>
<evidence type="ECO:0000256" key="4">
    <source>
        <dbReference type="ARBA" id="ARBA00023136"/>
    </source>
</evidence>
<organism evidence="7">
    <name type="scientific">Corethron hystrix</name>
    <dbReference type="NCBI Taxonomy" id="216773"/>
    <lineage>
        <taxon>Eukaryota</taxon>
        <taxon>Sar</taxon>
        <taxon>Stramenopiles</taxon>
        <taxon>Ochrophyta</taxon>
        <taxon>Bacillariophyta</taxon>
        <taxon>Coscinodiscophyceae</taxon>
        <taxon>Corethrophycidae</taxon>
        <taxon>Corethrales</taxon>
        <taxon>Corethraceae</taxon>
        <taxon>Corethron</taxon>
    </lineage>
</organism>
<dbReference type="PRINTS" id="PR00762">
    <property type="entry name" value="CLCHANNEL"/>
</dbReference>
<dbReference type="SUPFAM" id="SSF81340">
    <property type="entry name" value="Clc chloride channel"/>
    <property type="match status" value="2"/>
</dbReference>
<feature type="compositionally biased region" description="Basic residues" evidence="5">
    <location>
        <begin position="566"/>
        <end position="578"/>
    </location>
</feature>
<gene>
    <name evidence="7" type="ORF">CHYS00102_LOCUS30974</name>
</gene>
<feature type="region of interest" description="Disordered" evidence="5">
    <location>
        <begin position="496"/>
        <end position="528"/>
    </location>
</feature>
<evidence type="ECO:0008006" key="8">
    <source>
        <dbReference type="Google" id="ProtNLM"/>
    </source>
</evidence>
<feature type="region of interest" description="Disordered" evidence="5">
    <location>
        <begin position="746"/>
        <end position="767"/>
    </location>
</feature>
<reference evidence="7" key="1">
    <citation type="submission" date="2021-01" db="EMBL/GenBank/DDBJ databases">
        <authorList>
            <person name="Corre E."/>
            <person name="Pelletier E."/>
            <person name="Niang G."/>
            <person name="Scheremetjew M."/>
            <person name="Finn R."/>
            <person name="Kale V."/>
            <person name="Holt S."/>
            <person name="Cochrane G."/>
            <person name="Meng A."/>
            <person name="Brown T."/>
            <person name="Cohen L."/>
        </authorList>
    </citation>
    <scope>NUCLEOTIDE SEQUENCE</scope>
    <source>
        <strain evidence="7">308</strain>
    </source>
</reference>